<dbReference type="Gene3D" id="3.40.50.150">
    <property type="entry name" value="Vaccinia Virus protein VP39"/>
    <property type="match status" value="1"/>
</dbReference>
<dbReference type="EMBL" id="SZPZ01000005">
    <property type="protein sequence ID" value="TKK75282.1"/>
    <property type="molecule type" value="Genomic_DNA"/>
</dbReference>
<dbReference type="PANTHER" id="PTHR43591:SF24">
    <property type="entry name" value="2-METHOXY-6-POLYPRENYL-1,4-BENZOQUINOL METHYLASE, MITOCHONDRIAL"/>
    <property type="match status" value="1"/>
</dbReference>
<evidence type="ECO:0000313" key="2">
    <source>
        <dbReference type="EMBL" id="TKK75282.1"/>
    </source>
</evidence>
<dbReference type="PANTHER" id="PTHR43591">
    <property type="entry name" value="METHYLTRANSFERASE"/>
    <property type="match status" value="1"/>
</dbReference>
<comment type="caution">
    <text evidence="2">The sequence shown here is derived from an EMBL/GenBank/DDBJ whole genome shotgun (WGS) entry which is preliminary data.</text>
</comment>
<evidence type="ECO:0000259" key="1">
    <source>
        <dbReference type="Pfam" id="PF08241"/>
    </source>
</evidence>
<dbReference type="GO" id="GO:0032259">
    <property type="term" value="P:methylation"/>
    <property type="evidence" value="ECO:0007669"/>
    <property type="project" value="UniProtKB-KW"/>
</dbReference>
<proteinExistence type="predicted"/>
<dbReference type="AlphaFoldDB" id="A0A4U3LIS3"/>
<accession>A0A4U3LIS3</accession>
<name>A0A4U3LIS3_9ACTN</name>
<dbReference type="OrthoDB" id="7032234at2"/>
<protein>
    <submittedName>
        <fullName evidence="2">Class I SAM-dependent methyltransferase</fullName>
    </submittedName>
</protein>
<feature type="domain" description="Methyltransferase type 11" evidence="1">
    <location>
        <begin position="60"/>
        <end position="152"/>
    </location>
</feature>
<dbReference type="CDD" id="cd02440">
    <property type="entry name" value="AdoMet_MTases"/>
    <property type="match status" value="1"/>
</dbReference>
<keyword evidence="2" id="KW-0489">Methyltransferase</keyword>
<keyword evidence="3" id="KW-1185">Reference proteome</keyword>
<dbReference type="InterPro" id="IPR013216">
    <property type="entry name" value="Methyltransf_11"/>
</dbReference>
<keyword evidence="2" id="KW-0808">Transferase</keyword>
<dbReference type="Proteomes" id="UP000305836">
    <property type="component" value="Unassembled WGS sequence"/>
</dbReference>
<dbReference type="GO" id="GO:0008757">
    <property type="term" value="F:S-adenosylmethionine-dependent methyltransferase activity"/>
    <property type="evidence" value="ECO:0007669"/>
    <property type="project" value="InterPro"/>
</dbReference>
<evidence type="ECO:0000313" key="3">
    <source>
        <dbReference type="Proteomes" id="UP000305836"/>
    </source>
</evidence>
<sequence>MHVNASPAAGIRRCRDPAYCERVSDIDWGQGTYETTAADLLPAARELVDAAQLKPGEHVVDVGAGTGNVALLAADLGARVTAVEPAARLREVIQETAGARDLTVVDGTAASIPLRDGSADVILSNFAVIFAPDPAAAIAELSRVAAPTSRILLTSWLPGVMGKLVGVIVGAVREVTGQNPAAGRIDWHDPAALTTLLAPHGYQVTATTLELEVVTPSAESYWDTRIANHPLGVTTFPILEQAGRLDDVRARFLQTLDDNWTDTTGQVRLPAQYLLATATR</sequence>
<dbReference type="SUPFAM" id="SSF53335">
    <property type="entry name" value="S-adenosyl-L-methionine-dependent methyltransferases"/>
    <property type="match status" value="1"/>
</dbReference>
<gene>
    <name evidence="2" type="ORF">FDA38_33235</name>
</gene>
<dbReference type="Pfam" id="PF08241">
    <property type="entry name" value="Methyltransf_11"/>
    <property type="match status" value="1"/>
</dbReference>
<organism evidence="2 3">
    <name type="scientific">Kribbella jiaozuonensis</name>
    <dbReference type="NCBI Taxonomy" id="2575441"/>
    <lineage>
        <taxon>Bacteria</taxon>
        <taxon>Bacillati</taxon>
        <taxon>Actinomycetota</taxon>
        <taxon>Actinomycetes</taxon>
        <taxon>Propionibacteriales</taxon>
        <taxon>Kribbellaceae</taxon>
        <taxon>Kribbella</taxon>
    </lineage>
</organism>
<dbReference type="InterPro" id="IPR029063">
    <property type="entry name" value="SAM-dependent_MTases_sf"/>
</dbReference>
<reference evidence="2 3" key="1">
    <citation type="submission" date="2019-04" db="EMBL/GenBank/DDBJ databases">
        <title>Kribbella sp. NEAU-THZ 27 nov., a novel actinomycete isolated from soil.</title>
        <authorList>
            <person name="Duan L."/>
        </authorList>
    </citation>
    <scope>NUCLEOTIDE SEQUENCE [LARGE SCALE GENOMIC DNA]</scope>
    <source>
        <strain evidence="3">NEAU-THZ27</strain>
    </source>
</reference>